<proteinExistence type="predicted"/>
<protein>
    <recommendedName>
        <fullName evidence="3">Ubiquitinyl hydrolase 1</fullName>
    </recommendedName>
</protein>
<organism evidence="1 2">
    <name type="scientific">Prymnesium parvum</name>
    <name type="common">Toxic golden alga</name>
    <dbReference type="NCBI Taxonomy" id="97485"/>
    <lineage>
        <taxon>Eukaryota</taxon>
        <taxon>Haptista</taxon>
        <taxon>Haptophyta</taxon>
        <taxon>Prymnesiophyceae</taxon>
        <taxon>Prymnesiales</taxon>
        <taxon>Prymnesiaceae</taxon>
        <taxon>Prymnesium</taxon>
    </lineage>
</organism>
<comment type="caution">
    <text evidence="1">The sequence shown here is derived from an EMBL/GenBank/DDBJ whole genome shotgun (WGS) entry which is preliminary data.</text>
</comment>
<gene>
    <name evidence="1" type="ORF">AB1Y20_001309</name>
</gene>
<name>A0AB34K987_PRYPA</name>
<keyword evidence="2" id="KW-1185">Reference proteome</keyword>
<dbReference type="Proteomes" id="UP001515480">
    <property type="component" value="Unassembled WGS sequence"/>
</dbReference>
<evidence type="ECO:0008006" key="3">
    <source>
        <dbReference type="Google" id="ProtNLM"/>
    </source>
</evidence>
<dbReference type="AlphaFoldDB" id="A0AB34K987"/>
<evidence type="ECO:0000313" key="1">
    <source>
        <dbReference type="EMBL" id="KAL1530404.1"/>
    </source>
</evidence>
<dbReference type="EMBL" id="JBGBPQ010000001">
    <property type="protein sequence ID" value="KAL1530404.1"/>
    <property type="molecule type" value="Genomic_DNA"/>
</dbReference>
<sequence length="153" mass="16946">MAAATPITHQAGTSRTYIPSPCYSSSDTAEIQQVVSDGEYLHLYYSAVKREDKLPLDEGMLIAAGLDLDDGAVKSAAKRASTRTAMTTSGLTRGRRTTHLDRRRRQRLRVRRACCCCTRTALDLARPLPFSHRLLTFTDRVQVLSFDSPATIT</sequence>
<accession>A0AB34K987</accession>
<evidence type="ECO:0000313" key="2">
    <source>
        <dbReference type="Proteomes" id="UP001515480"/>
    </source>
</evidence>
<reference evidence="1 2" key="1">
    <citation type="journal article" date="2024" name="Science">
        <title>Giant polyketide synthase enzymes in the biosynthesis of giant marine polyether toxins.</title>
        <authorList>
            <person name="Fallon T.R."/>
            <person name="Shende V.V."/>
            <person name="Wierzbicki I.H."/>
            <person name="Pendleton A.L."/>
            <person name="Watervoot N.F."/>
            <person name="Auber R.P."/>
            <person name="Gonzalez D.J."/>
            <person name="Wisecaver J.H."/>
            <person name="Moore B.S."/>
        </authorList>
    </citation>
    <scope>NUCLEOTIDE SEQUENCE [LARGE SCALE GENOMIC DNA]</scope>
    <source>
        <strain evidence="1 2">12B1</strain>
    </source>
</reference>